<gene>
    <name evidence="27" type="primary">FOL1</name>
    <name evidence="27" type="ORF">AWJ20_43</name>
</gene>
<comment type="catalytic activity">
    <reaction evidence="3">
        <text>7,8-dihydroneopterin = 6-hydroxymethyl-7,8-dihydropterin + glycolaldehyde</text>
        <dbReference type="Rhea" id="RHEA:10540"/>
        <dbReference type="ChEBI" id="CHEBI:17001"/>
        <dbReference type="ChEBI" id="CHEBI:17071"/>
        <dbReference type="ChEBI" id="CHEBI:44841"/>
        <dbReference type="EC" id="4.1.2.25"/>
    </reaction>
</comment>
<comment type="pathway">
    <text evidence="6">Cofactor biosynthesis; tetrahydrofolate biosynthesis; 2-amino-4-hydroxy-6-hydroxymethyl-7,8-dihydropteridine diphosphate from 7,8-dihydroneopterin triphosphate: step 3/4.</text>
</comment>
<keyword evidence="16 27" id="KW-0418">Kinase</keyword>
<dbReference type="GO" id="GO:0046656">
    <property type="term" value="P:folic acid biosynthetic process"/>
    <property type="evidence" value="ECO:0007669"/>
    <property type="project" value="UniProtKB-KW"/>
</dbReference>
<comment type="similarity">
    <text evidence="22">In the central section; belongs to the HPPK family.</text>
</comment>
<evidence type="ECO:0000256" key="18">
    <source>
        <dbReference type="ARBA" id="ARBA00022842"/>
    </source>
</evidence>
<dbReference type="InterPro" id="IPR006390">
    <property type="entry name" value="DHP_synth_dom"/>
</dbReference>
<evidence type="ECO:0000256" key="11">
    <source>
        <dbReference type="ARBA" id="ARBA00013043"/>
    </source>
</evidence>
<keyword evidence="14" id="KW-0479">Metal-binding</keyword>
<evidence type="ECO:0000256" key="21">
    <source>
        <dbReference type="ARBA" id="ARBA00058009"/>
    </source>
</evidence>
<evidence type="ECO:0000256" key="8">
    <source>
        <dbReference type="ARBA" id="ARBA00009640"/>
    </source>
</evidence>
<dbReference type="RefSeq" id="XP_018734296.1">
    <property type="nucleotide sequence ID" value="XM_018881367.1"/>
</dbReference>
<dbReference type="Pfam" id="PF00809">
    <property type="entry name" value="Pterin_bind"/>
    <property type="match status" value="1"/>
</dbReference>
<feature type="region of interest" description="Disordered" evidence="25">
    <location>
        <begin position="286"/>
        <end position="333"/>
    </location>
</feature>
<keyword evidence="13" id="KW-0808">Transferase</keyword>
<keyword evidence="18" id="KW-0460">Magnesium</keyword>
<dbReference type="NCBIfam" id="TIGR00526">
    <property type="entry name" value="folB_dom"/>
    <property type="match status" value="1"/>
</dbReference>
<dbReference type="FunFam" id="3.20.20.20:FF:000006">
    <property type="entry name" value="Dihydropteroate synthase"/>
    <property type="match status" value="1"/>
</dbReference>
<organism evidence="27 28">
    <name type="scientific">Sugiyamaella lignohabitans</name>
    <dbReference type="NCBI Taxonomy" id="796027"/>
    <lineage>
        <taxon>Eukaryota</taxon>
        <taxon>Fungi</taxon>
        <taxon>Dikarya</taxon>
        <taxon>Ascomycota</taxon>
        <taxon>Saccharomycotina</taxon>
        <taxon>Dipodascomycetes</taxon>
        <taxon>Dipodascales</taxon>
        <taxon>Trichomonascaceae</taxon>
        <taxon>Sugiyamaella</taxon>
    </lineage>
</organism>
<dbReference type="PANTHER" id="PTHR20941:SF1">
    <property type="entry name" value="FOLIC ACID SYNTHESIS PROTEIN FOL1"/>
    <property type="match status" value="1"/>
</dbReference>
<comment type="cofactor">
    <cofactor evidence="4">
        <name>Mg(2+)</name>
        <dbReference type="ChEBI" id="CHEBI:18420"/>
    </cofactor>
</comment>
<evidence type="ECO:0000256" key="12">
    <source>
        <dbReference type="ARBA" id="ARBA00013253"/>
    </source>
</evidence>
<feature type="domain" description="Pterin-binding" evidence="26">
    <location>
        <begin position="536"/>
        <end position="808"/>
    </location>
</feature>
<dbReference type="SMART" id="SM00905">
    <property type="entry name" value="FolB"/>
    <property type="match status" value="2"/>
</dbReference>
<evidence type="ECO:0000256" key="10">
    <source>
        <dbReference type="ARBA" id="ARBA00012458"/>
    </source>
</evidence>
<name>A0A167CKP3_9ASCO</name>
<dbReference type="GO" id="GO:0003848">
    <property type="term" value="F:2-amino-4-hydroxy-6-hydroxymethyldihydropteridine diphosphokinase activity"/>
    <property type="evidence" value="ECO:0007669"/>
    <property type="project" value="UniProtKB-EC"/>
</dbReference>
<dbReference type="OrthoDB" id="615426at2759"/>
<comment type="catalytic activity">
    <reaction evidence="2">
        <text>6-hydroxymethyl-7,8-dihydropterin + ATP = (7,8-dihydropterin-6-yl)methyl diphosphate + AMP + H(+)</text>
        <dbReference type="Rhea" id="RHEA:11412"/>
        <dbReference type="ChEBI" id="CHEBI:15378"/>
        <dbReference type="ChEBI" id="CHEBI:30616"/>
        <dbReference type="ChEBI" id="CHEBI:44841"/>
        <dbReference type="ChEBI" id="CHEBI:72950"/>
        <dbReference type="ChEBI" id="CHEBI:456215"/>
        <dbReference type="EC" id="2.7.6.3"/>
    </reaction>
</comment>
<comment type="similarity">
    <text evidence="9">In the C-terminal section; belongs to the DHPS family.</text>
</comment>
<evidence type="ECO:0000256" key="15">
    <source>
        <dbReference type="ARBA" id="ARBA00022741"/>
    </source>
</evidence>
<keyword evidence="28" id="KW-1185">Reference proteome</keyword>
<accession>A0A167CKP3</accession>
<evidence type="ECO:0000256" key="19">
    <source>
        <dbReference type="ARBA" id="ARBA00022909"/>
    </source>
</evidence>
<dbReference type="InterPro" id="IPR045031">
    <property type="entry name" value="DHP_synth-like"/>
</dbReference>
<evidence type="ECO:0000313" key="27">
    <source>
        <dbReference type="EMBL" id="ANB11819.1"/>
    </source>
</evidence>
<dbReference type="EMBL" id="CP014501">
    <property type="protein sequence ID" value="ANB11819.1"/>
    <property type="molecule type" value="Genomic_DNA"/>
</dbReference>
<reference evidence="27 28" key="1">
    <citation type="submission" date="2016-02" db="EMBL/GenBank/DDBJ databases">
        <title>Complete genome sequence and transcriptome regulation of the pentose utilising yeast Sugiyamaella lignohabitans.</title>
        <authorList>
            <person name="Bellasio M."/>
            <person name="Peymann A."/>
            <person name="Valli M."/>
            <person name="Sipitzky M."/>
            <person name="Graf A."/>
            <person name="Sauer M."/>
            <person name="Marx H."/>
            <person name="Mattanovich D."/>
        </authorList>
    </citation>
    <scope>NUCLEOTIDE SEQUENCE [LARGE SCALE GENOMIC DNA]</scope>
    <source>
        <strain evidence="27 28">CBS 10342</strain>
    </source>
</reference>
<protein>
    <recommendedName>
        <fullName evidence="23">Folic acid synthesis protein FOL1</fullName>
        <ecNumber evidence="10">2.5.1.15</ecNumber>
        <ecNumber evidence="12">2.7.6.3</ecNumber>
        <ecNumber evidence="11">4.1.2.25</ecNumber>
    </recommendedName>
    <alternativeName>
        <fullName evidence="24">Folic acid synthesis protein fol1</fullName>
    </alternativeName>
</protein>
<evidence type="ECO:0000256" key="6">
    <source>
        <dbReference type="ARBA" id="ARBA00005013"/>
    </source>
</evidence>
<dbReference type="PROSITE" id="PS50972">
    <property type="entry name" value="PTERIN_BINDING"/>
    <property type="match status" value="1"/>
</dbReference>
<proteinExistence type="inferred from homology"/>
<dbReference type="AlphaFoldDB" id="A0A167CKP3"/>
<dbReference type="Gene3D" id="3.30.1130.10">
    <property type="match status" value="2"/>
</dbReference>
<dbReference type="PROSITE" id="PS00792">
    <property type="entry name" value="DHPS_1"/>
    <property type="match status" value="1"/>
</dbReference>
<evidence type="ECO:0000256" key="17">
    <source>
        <dbReference type="ARBA" id="ARBA00022840"/>
    </source>
</evidence>
<dbReference type="CDD" id="cd00483">
    <property type="entry name" value="HPPK"/>
    <property type="match status" value="1"/>
</dbReference>
<dbReference type="PROSITE" id="PS00794">
    <property type="entry name" value="HPPK"/>
    <property type="match status" value="1"/>
</dbReference>
<dbReference type="Pfam" id="PF01288">
    <property type="entry name" value="HPPK"/>
    <property type="match status" value="1"/>
</dbReference>
<evidence type="ECO:0000256" key="3">
    <source>
        <dbReference type="ARBA" id="ARBA00001353"/>
    </source>
</evidence>
<evidence type="ECO:0000256" key="14">
    <source>
        <dbReference type="ARBA" id="ARBA00022723"/>
    </source>
</evidence>
<evidence type="ECO:0000256" key="20">
    <source>
        <dbReference type="ARBA" id="ARBA00023268"/>
    </source>
</evidence>
<dbReference type="InterPro" id="IPR011005">
    <property type="entry name" value="Dihydropteroate_synth-like_sf"/>
</dbReference>
<dbReference type="InterPro" id="IPR000550">
    <property type="entry name" value="Hppk"/>
</dbReference>
<evidence type="ECO:0000256" key="25">
    <source>
        <dbReference type="SAM" id="MobiDB-lite"/>
    </source>
</evidence>
<evidence type="ECO:0000313" key="28">
    <source>
        <dbReference type="Proteomes" id="UP000189580"/>
    </source>
</evidence>
<dbReference type="SUPFAM" id="SSF55620">
    <property type="entry name" value="Tetrahydrobiopterin biosynthesis enzymes-like"/>
    <property type="match status" value="3"/>
</dbReference>
<dbReference type="SUPFAM" id="SSF51717">
    <property type="entry name" value="Dihydropteroate synthetase-like"/>
    <property type="match status" value="1"/>
</dbReference>
<dbReference type="SUPFAM" id="SSF55083">
    <property type="entry name" value="6-hydroxymethyl-7,8-dihydropterin pyrophosphokinase, HPPK"/>
    <property type="match status" value="1"/>
</dbReference>
<evidence type="ECO:0000256" key="1">
    <source>
        <dbReference type="ARBA" id="ARBA00000012"/>
    </source>
</evidence>
<dbReference type="EC" id="2.5.1.15" evidence="10"/>
<dbReference type="GO" id="GO:0004156">
    <property type="term" value="F:dihydropteroate synthase activity"/>
    <property type="evidence" value="ECO:0007669"/>
    <property type="project" value="UniProtKB-EC"/>
</dbReference>
<dbReference type="GO" id="GO:0046654">
    <property type="term" value="P:tetrahydrofolate biosynthetic process"/>
    <property type="evidence" value="ECO:0007669"/>
    <property type="project" value="UniProtKB-UniPathway"/>
</dbReference>
<feature type="compositionally biased region" description="Low complexity" evidence="25">
    <location>
        <begin position="305"/>
        <end position="321"/>
    </location>
</feature>
<dbReference type="UniPathway" id="UPA00077">
    <property type="reaction ID" value="UER00155"/>
</dbReference>
<dbReference type="GeneID" id="30036416"/>
<keyword evidence="19" id="KW-0289">Folate biosynthesis</keyword>
<evidence type="ECO:0000256" key="9">
    <source>
        <dbReference type="ARBA" id="ARBA00009951"/>
    </source>
</evidence>
<evidence type="ECO:0000256" key="23">
    <source>
        <dbReference type="ARBA" id="ARBA00067568"/>
    </source>
</evidence>
<dbReference type="PROSITE" id="PS00793">
    <property type="entry name" value="DHPS_2"/>
    <property type="match status" value="1"/>
</dbReference>
<dbReference type="NCBIfam" id="TIGR01498">
    <property type="entry name" value="folK"/>
    <property type="match status" value="1"/>
</dbReference>
<evidence type="ECO:0000259" key="26">
    <source>
        <dbReference type="PROSITE" id="PS50972"/>
    </source>
</evidence>
<dbReference type="Gene3D" id="3.20.20.20">
    <property type="entry name" value="Dihydropteroate synthase-like"/>
    <property type="match status" value="1"/>
</dbReference>
<dbReference type="Proteomes" id="UP000189580">
    <property type="component" value="Chromosome a"/>
</dbReference>
<comment type="function">
    <text evidence="21">Catalyzes three sequential steps of tetrahydrofolate biosynthesis.</text>
</comment>
<dbReference type="GO" id="GO:0046872">
    <property type="term" value="F:metal ion binding"/>
    <property type="evidence" value="ECO:0007669"/>
    <property type="project" value="UniProtKB-KW"/>
</dbReference>
<dbReference type="KEGG" id="slb:AWJ20_43"/>
<dbReference type="EC" id="4.1.2.25" evidence="11"/>
<keyword evidence="15" id="KW-0547">Nucleotide-binding</keyword>
<keyword evidence="17" id="KW-0067">ATP-binding</keyword>
<dbReference type="CDD" id="cd00739">
    <property type="entry name" value="DHPS"/>
    <property type="match status" value="1"/>
</dbReference>
<comment type="pathway">
    <text evidence="5">Cofactor biosynthesis; tetrahydrofolate biosynthesis; 7,8-dihydrofolate from 2-amino-4-hydroxy-6-hydroxymethyl-7,8-dihydropteridine diphosphate and 4-aminobenzoate: step 1/2.</text>
</comment>
<dbReference type="InterPro" id="IPR035907">
    <property type="entry name" value="Hppk_sf"/>
</dbReference>
<dbReference type="GO" id="GO:0005524">
    <property type="term" value="F:ATP binding"/>
    <property type="evidence" value="ECO:0007669"/>
    <property type="project" value="UniProtKB-KW"/>
</dbReference>
<dbReference type="GO" id="GO:0016301">
    <property type="term" value="F:kinase activity"/>
    <property type="evidence" value="ECO:0007669"/>
    <property type="project" value="UniProtKB-KW"/>
</dbReference>
<evidence type="ECO:0000256" key="2">
    <source>
        <dbReference type="ARBA" id="ARBA00000198"/>
    </source>
</evidence>
<sequence length="818" mass="88463">MKTHNPSQKDLVFVRELFIKAITGVDAWHRPQPQPVLVSIWLHTDVAEAGSTDHLTYSLNYDVISRNVTRNIESGKFRSLEQIASNVAEVVLADSTGGQWATIHVKKPRALLRAESSEIIISRRKVSTADGGYKIVTTPGTTDVVKIHKLQLVTIIGVNTIERLHRQNVILDLTLYKPTLEGSHTSTANAVAADADSTVASLSQDNNGTGSAPTPTATFNKHYDFRQVVDTVSNHVEDSSYKTVEAFVTSVAKVICKTCGVEKATVRAEKPSAITFAEAAGVEITRTRDSFTDDEPEPLESDNIAGTNASSVAASAAGTTTPRSIPASGTATPLFPQSGTETLSVADAIHNVYLAFGSNEGDPIANIEQSRHELAKRNINVIATSSLYLSEPMFVADQNKFYNGVFHCQTKLAPLDLLDSIKDIESNALGRVKLMDNGPRTIDLDILLYDDLVMNHPRLNIPHIGMLSRSFVLQPLVELVPSDALHPLTAETYRAHLDQIPSTSDVQSSSQLVTCIPLPHSAGNLEYDPVNHTRSTDIMAIINVTPDSFSDGGKVNLDNIVETACTFVKQGAKILDVGGMSTNPKSVDPGSAEELSRIVPAIKALRACPDLAHIPISIDTYRSEVAEAALEAGANIINDISAGVLDPVILEVAVKYKCPIILNHTRGSPQEMTKLAHYSIPDSQVKDDSDEAVVEIVGRELEDRVNDCVSAGLARWQIILDPGLGFAKNINHNLAIIRNLELLRSREAFTGLVWLLGPSRKRFIGTITGRQEAADRILGTAATVTSLIAGGSDIVRVHDVPEMADVVKMADAIHRNVY</sequence>
<evidence type="ECO:0000256" key="22">
    <source>
        <dbReference type="ARBA" id="ARBA00061548"/>
    </source>
</evidence>
<evidence type="ECO:0000256" key="7">
    <source>
        <dbReference type="ARBA" id="ARBA00005051"/>
    </source>
</evidence>
<evidence type="ECO:0000256" key="5">
    <source>
        <dbReference type="ARBA" id="ARBA00004763"/>
    </source>
</evidence>
<keyword evidence="20" id="KW-0511">Multifunctional enzyme</keyword>
<comment type="catalytic activity">
    <reaction evidence="1">
        <text>(7,8-dihydropterin-6-yl)methyl diphosphate + 4-aminobenzoate = 7,8-dihydropteroate + diphosphate</text>
        <dbReference type="Rhea" id="RHEA:19949"/>
        <dbReference type="ChEBI" id="CHEBI:17836"/>
        <dbReference type="ChEBI" id="CHEBI:17839"/>
        <dbReference type="ChEBI" id="CHEBI:33019"/>
        <dbReference type="ChEBI" id="CHEBI:72950"/>
        <dbReference type="EC" id="2.5.1.15"/>
    </reaction>
</comment>
<dbReference type="GO" id="GO:0004150">
    <property type="term" value="F:dihydroneopterin aldolase activity"/>
    <property type="evidence" value="ECO:0007669"/>
    <property type="project" value="UniProtKB-EC"/>
</dbReference>
<dbReference type="InterPro" id="IPR043133">
    <property type="entry name" value="GTP-CH-I_C/QueF"/>
</dbReference>
<dbReference type="Pfam" id="PF02152">
    <property type="entry name" value="FolB"/>
    <property type="match status" value="2"/>
</dbReference>
<dbReference type="GO" id="GO:0005740">
    <property type="term" value="C:mitochondrial envelope"/>
    <property type="evidence" value="ECO:0007669"/>
    <property type="project" value="EnsemblFungi"/>
</dbReference>
<evidence type="ECO:0000256" key="4">
    <source>
        <dbReference type="ARBA" id="ARBA00001946"/>
    </source>
</evidence>
<dbReference type="InterPro" id="IPR000489">
    <property type="entry name" value="Pterin-binding_dom"/>
</dbReference>
<evidence type="ECO:0000256" key="16">
    <source>
        <dbReference type="ARBA" id="ARBA00022777"/>
    </source>
</evidence>
<comment type="similarity">
    <text evidence="8">In the N-terminal section; belongs to the DHNA family.</text>
</comment>
<dbReference type="EC" id="2.7.6.3" evidence="12"/>
<dbReference type="PANTHER" id="PTHR20941">
    <property type="entry name" value="FOLATE SYNTHESIS PROTEINS"/>
    <property type="match status" value="1"/>
</dbReference>
<dbReference type="NCBIfam" id="TIGR01496">
    <property type="entry name" value="DHPS"/>
    <property type="match status" value="1"/>
</dbReference>
<dbReference type="Gene3D" id="3.30.70.560">
    <property type="entry name" value="7,8-Dihydro-6-hydroxymethylpterin-pyrophosphokinase HPPK"/>
    <property type="match status" value="1"/>
</dbReference>
<comment type="pathway">
    <text evidence="7">Cofactor biosynthesis; tetrahydrofolate biosynthesis; 2-amino-4-hydroxy-6-hydroxymethyl-7,8-dihydropteridine diphosphate from 7,8-dihydroneopterin triphosphate: step 4/4.</text>
</comment>
<evidence type="ECO:0000256" key="13">
    <source>
        <dbReference type="ARBA" id="ARBA00022679"/>
    </source>
</evidence>
<evidence type="ECO:0000256" key="24">
    <source>
        <dbReference type="ARBA" id="ARBA00068111"/>
    </source>
</evidence>
<dbReference type="InterPro" id="IPR006157">
    <property type="entry name" value="FolB_dom"/>
</dbReference>